<dbReference type="GO" id="GO:0004813">
    <property type="term" value="F:alanine-tRNA ligase activity"/>
    <property type="evidence" value="ECO:0007669"/>
    <property type="project" value="UniProtKB-UniRule"/>
</dbReference>
<evidence type="ECO:0000256" key="13">
    <source>
        <dbReference type="ARBA" id="ARBA00048300"/>
    </source>
</evidence>
<keyword evidence="9 14" id="KW-0067">ATP-binding</keyword>
<keyword evidence="17" id="KW-1185">Reference proteome</keyword>
<dbReference type="PRINTS" id="PR00980">
    <property type="entry name" value="TRNASYNTHALA"/>
</dbReference>
<dbReference type="CDD" id="cd00673">
    <property type="entry name" value="AlaRS_core"/>
    <property type="match status" value="1"/>
</dbReference>
<dbReference type="GO" id="GO:0008270">
    <property type="term" value="F:zinc ion binding"/>
    <property type="evidence" value="ECO:0007669"/>
    <property type="project" value="UniProtKB-UniRule"/>
</dbReference>
<keyword evidence="8 14" id="KW-0862">Zinc</keyword>
<feature type="binding site" evidence="14">
    <location>
        <position position="623"/>
    </location>
    <ligand>
        <name>Zn(2+)</name>
        <dbReference type="ChEBI" id="CHEBI:29105"/>
    </ligand>
</feature>
<evidence type="ECO:0000259" key="15">
    <source>
        <dbReference type="PROSITE" id="PS50860"/>
    </source>
</evidence>
<feature type="domain" description="Alanyl-transfer RNA synthetases family profile" evidence="15">
    <location>
        <begin position="1"/>
        <end position="666"/>
    </location>
</feature>
<feature type="binding site" evidence="14">
    <location>
        <position position="521"/>
    </location>
    <ligand>
        <name>Zn(2+)</name>
        <dbReference type="ChEBI" id="CHEBI:29105"/>
    </ligand>
</feature>
<evidence type="ECO:0000313" key="17">
    <source>
        <dbReference type="Proteomes" id="UP000762676"/>
    </source>
</evidence>
<gene>
    <name evidence="16" type="ORF">ElyMa_002235900</name>
</gene>
<dbReference type="InterPro" id="IPR018163">
    <property type="entry name" value="Thr/Ala-tRNA-synth_IIc_edit"/>
</dbReference>
<dbReference type="SUPFAM" id="SSF50447">
    <property type="entry name" value="Translation proteins"/>
    <property type="match status" value="1"/>
</dbReference>
<evidence type="ECO:0000256" key="10">
    <source>
        <dbReference type="ARBA" id="ARBA00022884"/>
    </source>
</evidence>
<evidence type="ECO:0000256" key="3">
    <source>
        <dbReference type="ARBA" id="ARBA00017959"/>
    </source>
</evidence>
<dbReference type="Gene3D" id="3.30.930.10">
    <property type="entry name" value="Bira Bifunctional Protein, Domain 2"/>
    <property type="match status" value="1"/>
</dbReference>
<keyword evidence="5 14" id="KW-0436">Ligase</keyword>
<dbReference type="Gene3D" id="2.40.30.130">
    <property type="match status" value="1"/>
</dbReference>
<dbReference type="NCBIfam" id="TIGR00344">
    <property type="entry name" value="alaS"/>
    <property type="match status" value="1"/>
</dbReference>
<proteinExistence type="inferred from homology"/>
<dbReference type="FunFam" id="3.30.930.10:FF:000011">
    <property type="entry name" value="Alanine--tRNA ligase, cytoplasmic"/>
    <property type="match status" value="1"/>
</dbReference>
<comment type="domain">
    <text evidence="14">Consists of three domains; the N-terminal catalytic domain, the editing domain and the C-terminal C-Ala domain. The editing domain removes incorrectly charged amino acids, while the C-Ala domain, along with tRNA(Ala), serves as a bridge to cooperatively bring together the editing and aminoacylation centers thus stimulating deacylation of misacylated tRNAs.</text>
</comment>
<evidence type="ECO:0000256" key="9">
    <source>
        <dbReference type="ARBA" id="ARBA00022840"/>
    </source>
</evidence>
<comment type="caution">
    <text evidence="16">The sequence shown here is derived from an EMBL/GenBank/DDBJ whole genome shotgun (WGS) entry which is preliminary data.</text>
</comment>
<dbReference type="FunFam" id="3.10.310.40:FF:000001">
    <property type="entry name" value="Alanine--tRNA ligase"/>
    <property type="match status" value="1"/>
</dbReference>
<dbReference type="Gene3D" id="3.30.980.10">
    <property type="entry name" value="Threonyl-trna Synthetase, Chain A, domain 2"/>
    <property type="match status" value="1"/>
</dbReference>
<dbReference type="PANTHER" id="PTHR11777:SF9">
    <property type="entry name" value="ALANINE--TRNA LIGASE, CYTOPLASMIC"/>
    <property type="match status" value="1"/>
</dbReference>
<dbReference type="Pfam" id="PF01411">
    <property type="entry name" value="tRNA-synt_2c"/>
    <property type="match status" value="1"/>
</dbReference>
<dbReference type="SUPFAM" id="SSF55681">
    <property type="entry name" value="Class II aaRS and biotin synthetases"/>
    <property type="match status" value="1"/>
</dbReference>
<dbReference type="InterPro" id="IPR018165">
    <property type="entry name" value="Ala-tRNA-synth_IIc_core"/>
</dbReference>
<dbReference type="AlphaFoldDB" id="A0AAV4FV76"/>
<dbReference type="InterPro" id="IPR018164">
    <property type="entry name" value="Ala-tRNA-synth_IIc_N"/>
</dbReference>
<dbReference type="HAMAP" id="MF_00036_B">
    <property type="entry name" value="Ala_tRNA_synth_B"/>
    <property type="match status" value="1"/>
</dbReference>
<sequence>MNAFKDYFLGIEKPANKRIANTQKCLRVSGKHNDLEEVGKDTYHHTMFEMLGNWSFGDYFKKEAINWAWELITDVYKIDKNRLYATVFEGDESDNLPRDKEAYECWKHIMPENRILNGNKKDNFWEMGDQGPCGPCSEIHIDLRSNSERNAKDGKELVNKGHPLVIEIWNLVFIEYNRKANKDLEPLPEKHIDTGMGFERLCMVIQGKTSSYDTDIFQVLVREICLLTNSKYGHSKEEDIAIRVIADHIRAATFSICDGQMPSNNGAGYVIRRILRRAIRYAFTFLNKKKPFMHNLVGILVSQFKNVFPEIYKSKYLAINVIREEEISFLKTLDDGLALLNTIMEHSSEKVISGKKAFEIYDTYGFPIDLTKLVLEENQYELDIAGFTKALQEQRDRSKKDAQSKNEDWIILKDDEQQEFIGYDYLEAEVRVTRYRKLTNKDGQLYQLIFNLTPFYAESGGQVGDKGYLETDSGDVYYIIDTKKENNTSVHIVKNLPKNVKTSIFRAVVDSKQRFRTSCNHSATHLLHQALREVLGTHVEQKGSMVHSNYLRFDFSHYKKLSNEEIKQVEDFVNARIKENIPLEEKRKVPYKQAIKQNAIALFGEKYGDTVRSIQFGKSMELCGGTHVSNTSEIWHFIVVQESAVASGIRRIEAISFDDVKEYFKNQADIVTQIGRDLKSKDIVKSVSQLIKENQYQRKLVEQLINEKKKFILTGLLKKVEVIEAINFISESIDMDTKDIRDIAFQLERMVENCFIILSNKDKEKPSISCYVSKSLTEKYKLHAGKIIGVLSKHIGGKGGGHASFASAGGDNHKGVEELIQNAREIVCQVQ</sequence>
<evidence type="ECO:0000256" key="12">
    <source>
        <dbReference type="ARBA" id="ARBA00023146"/>
    </source>
</evidence>
<keyword evidence="7 14" id="KW-0547">Nucleotide-binding</keyword>
<dbReference type="InterPro" id="IPR045864">
    <property type="entry name" value="aa-tRNA-synth_II/BPL/LPL"/>
</dbReference>
<dbReference type="EMBL" id="BMAT01004631">
    <property type="protein sequence ID" value="GFR77347.1"/>
    <property type="molecule type" value="Genomic_DNA"/>
</dbReference>
<dbReference type="Gene3D" id="3.10.310.40">
    <property type="match status" value="1"/>
</dbReference>
<dbReference type="Pfam" id="PF02272">
    <property type="entry name" value="DHHA1"/>
    <property type="match status" value="1"/>
</dbReference>
<evidence type="ECO:0000256" key="6">
    <source>
        <dbReference type="ARBA" id="ARBA00022723"/>
    </source>
</evidence>
<keyword evidence="11 14" id="KW-0648">Protein biosynthesis</keyword>
<evidence type="ECO:0000313" key="16">
    <source>
        <dbReference type="EMBL" id="GFR77347.1"/>
    </source>
</evidence>
<keyword evidence="6 14" id="KW-0479">Metal-binding</keyword>
<evidence type="ECO:0000256" key="14">
    <source>
        <dbReference type="HAMAP-Rule" id="MF_03133"/>
    </source>
</evidence>
<comment type="cofactor">
    <cofactor evidence="14">
        <name>Zn(2+)</name>
        <dbReference type="ChEBI" id="CHEBI:29105"/>
    </cofactor>
    <text evidence="14">Binds 1 zinc ion per subunit.</text>
</comment>
<dbReference type="FunFam" id="3.30.980.10:FF:000004">
    <property type="entry name" value="Alanine--tRNA ligase, cytoplasmic"/>
    <property type="match status" value="1"/>
</dbReference>
<comment type="catalytic activity">
    <reaction evidence="13 14">
        <text>tRNA(Ala) + L-alanine + ATP = L-alanyl-tRNA(Ala) + AMP + diphosphate</text>
        <dbReference type="Rhea" id="RHEA:12540"/>
        <dbReference type="Rhea" id="RHEA-COMP:9657"/>
        <dbReference type="Rhea" id="RHEA-COMP:9923"/>
        <dbReference type="ChEBI" id="CHEBI:30616"/>
        <dbReference type="ChEBI" id="CHEBI:33019"/>
        <dbReference type="ChEBI" id="CHEBI:57972"/>
        <dbReference type="ChEBI" id="CHEBI:78442"/>
        <dbReference type="ChEBI" id="CHEBI:78497"/>
        <dbReference type="ChEBI" id="CHEBI:456215"/>
        <dbReference type="EC" id="6.1.1.7"/>
    </reaction>
</comment>
<organism evidence="16 17">
    <name type="scientific">Elysia marginata</name>
    <dbReference type="NCBI Taxonomy" id="1093978"/>
    <lineage>
        <taxon>Eukaryota</taxon>
        <taxon>Metazoa</taxon>
        <taxon>Spiralia</taxon>
        <taxon>Lophotrochozoa</taxon>
        <taxon>Mollusca</taxon>
        <taxon>Gastropoda</taxon>
        <taxon>Heterobranchia</taxon>
        <taxon>Euthyneura</taxon>
        <taxon>Panpulmonata</taxon>
        <taxon>Sacoglossa</taxon>
        <taxon>Placobranchoidea</taxon>
        <taxon>Plakobranchidae</taxon>
        <taxon>Elysia</taxon>
    </lineage>
</organism>
<dbReference type="InterPro" id="IPR012947">
    <property type="entry name" value="tRNA_SAD"/>
</dbReference>
<accession>A0AAV4FV76</accession>
<evidence type="ECO:0000256" key="5">
    <source>
        <dbReference type="ARBA" id="ARBA00022598"/>
    </source>
</evidence>
<dbReference type="InterPro" id="IPR009000">
    <property type="entry name" value="Transl_B-barrel_sf"/>
</dbReference>
<evidence type="ECO:0000256" key="8">
    <source>
        <dbReference type="ARBA" id="ARBA00022833"/>
    </source>
</evidence>
<keyword evidence="12 14" id="KW-0030">Aminoacyl-tRNA synthetase</keyword>
<keyword evidence="4 14" id="KW-0820">tRNA-binding</keyword>
<name>A0AAV4FV76_9GAST</name>
<evidence type="ECO:0000256" key="2">
    <source>
        <dbReference type="ARBA" id="ARBA00013168"/>
    </source>
</evidence>
<comment type="function">
    <text evidence="14">Catalyzes the attachment of alanine to tRNA(Ala) in a two-step reaction: alanine is first activated by ATP to form Ala-AMP and then transferred to the acceptor end of tRNA(Ala). Also edits incorrectly charged tRNA(Ala) via its editing domain.</text>
</comment>
<protein>
    <recommendedName>
        <fullName evidence="3">Alanine--tRNA ligase</fullName>
        <ecNumber evidence="2">6.1.1.7</ecNumber>
    </recommendedName>
</protein>
<dbReference type="PROSITE" id="PS50860">
    <property type="entry name" value="AA_TRNA_LIGASE_II_ALA"/>
    <property type="match status" value="1"/>
</dbReference>
<feature type="binding site" evidence="14">
    <location>
        <position position="627"/>
    </location>
    <ligand>
        <name>Zn(2+)</name>
        <dbReference type="ChEBI" id="CHEBI:29105"/>
    </ligand>
</feature>
<evidence type="ECO:0000256" key="7">
    <source>
        <dbReference type="ARBA" id="ARBA00022741"/>
    </source>
</evidence>
<dbReference type="InterPro" id="IPR018162">
    <property type="entry name" value="Ala-tRNA-ligase_IIc_anticod-bd"/>
</dbReference>
<keyword evidence="10 14" id="KW-0694">RNA-binding</keyword>
<comment type="similarity">
    <text evidence="1">Belongs to the class-II aminoacyl-tRNA synthetase family. Alax-L subfamily.</text>
</comment>
<dbReference type="GO" id="GO:0002161">
    <property type="term" value="F:aminoacyl-tRNA deacylase activity"/>
    <property type="evidence" value="ECO:0007669"/>
    <property type="project" value="TreeGrafter"/>
</dbReference>
<dbReference type="Pfam" id="PF07973">
    <property type="entry name" value="tRNA_SAD"/>
    <property type="match status" value="1"/>
</dbReference>
<dbReference type="GO" id="GO:0000049">
    <property type="term" value="F:tRNA binding"/>
    <property type="evidence" value="ECO:0007669"/>
    <property type="project" value="UniProtKB-KW"/>
</dbReference>
<dbReference type="InterPro" id="IPR002318">
    <property type="entry name" value="Ala-tRNA-lgiase_IIc"/>
</dbReference>
<dbReference type="InterPro" id="IPR023033">
    <property type="entry name" value="Ala_tRNA_ligase_euk/bac"/>
</dbReference>
<dbReference type="GO" id="GO:0005524">
    <property type="term" value="F:ATP binding"/>
    <property type="evidence" value="ECO:0007669"/>
    <property type="project" value="UniProtKB-UniRule"/>
</dbReference>
<comment type="subunit">
    <text evidence="14">Monomer.</text>
</comment>
<dbReference type="EC" id="6.1.1.7" evidence="2"/>
<evidence type="ECO:0000256" key="1">
    <source>
        <dbReference type="ARBA" id="ARBA00008429"/>
    </source>
</evidence>
<dbReference type="GO" id="GO:0006419">
    <property type="term" value="P:alanyl-tRNA aminoacylation"/>
    <property type="evidence" value="ECO:0007669"/>
    <property type="project" value="InterPro"/>
</dbReference>
<feature type="binding site" evidence="14">
    <location>
        <position position="525"/>
    </location>
    <ligand>
        <name>Zn(2+)</name>
        <dbReference type="ChEBI" id="CHEBI:29105"/>
    </ligand>
</feature>
<evidence type="ECO:0000256" key="4">
    <source>
        <dbReference type="ARBA" id="ARBA00022555"/>
    </source>
</evidence>
<dbReference type="SUPFAM" id="SSF101353">
    <property type="entry name" value="Putative anticodon-binding domain of alanyl-tRNA synthetase (AlaRS)"/>
    <property type="match status" value="1"/>
</dbReference>
<dbReference type="PANTHER" id="PTHR11777">
    <property type="entry name" value="ALANYL-TRNA SYNTHETASE"/>
    <property type="match status" value="1"/>
</dbReference>
<dbReference type="InterPro" id="IPR050058">
    <property type="entry name" value="Ala-tRNA_ligase"/>
</dbReference>
<evidence type="ECO:0000256" key="11">
    <source>
        <dbReference type="ARBA" id="ARBA00022917"/>
    </source>
</evidence>
<dbReference type="SMART" id="SM00863">
    <property type="entry name" value="tRNA_SAD"/>
    <property type="match status" value="1"/>
</dbReference>
<dbReference type="GO" id="GO:0005737">
    <property type="term" value="C:cytoplasm"/>
    <property type="evidence" value="ECO:0007669"/>
    <property type="project" value="InterPro"/>
</dbReference>
<dbReference type="InterPro" id="IPR003156">
    <property type="entry name" value="DHHA1_dom"/>
</dbReference>
<dbReference type="Proteomes" id="UP000762676">
    <property type="component" value="Unassembled WGS sequence"/>
</dbReference>
<dbReference type="Gene3D" id="3.30.54.20">
    <property type="match status" value="1"/>
</dbReference>
<reference evidence="16 17" key="1">
    <citation type="journal article" date="2021" name="Elife">
        <title>Chloroplast acquisition without the gene transfer in kleptoplastic sea slugs, Plakobranchus ocellatus.</title>
        <authorList>
            <person name="Maeda T."/>
            <person name="Takahashi S."/>
            <person name="Yoshida T."/>
            <person name="Shimamura S."/>
            <person name="Takaki Y."/>
            <person name="Nagai Y."/>
            <person name="Toyoda A."/>
            <person name="Suzuki Y."/>
            <person name="Arimoto A."/>
            <person name="Ishii H."/>
            <person name="Satoh N."/>
            <person name="Nishiyama T."/>
            <person name="Hasebe M."/>
            <person name="Maruyama T."/>
            <person name="Minagawa J."/>
            <person name="Obokata J."/>
            <person name="Shigenobu S."/>
        </authorList>
    </citation>
    <scope>NUCLEOTIDE SEQUENCE [LARGE SCALE GENOMIC DNA]</scope>
</reference>
<dbReference type="SUPFAM" id="SSF55186">
    <property type="entry name" value="ThrRS/AlaRS common domain"/>
    <property type="match status" value="1"/>
</dbReference>